<feature type="domain" description="RNA-binding S4" evidence="4">
    <location>
        <begin position="9"/>
        <end position="75"/>
    </location>
</feature>
<keyword evidence="5" id="KW-0489">Methyltransferase</keyword>
<dbReference type="SUPFAM" id="SSF55174">
    <property type="entry name" value="Alpha-L RNA-binding motif"/>
    <property type="match status" value="1"/>
</dbReference>
<dbReference type="GO" id="GO:0032259">
    <property type="term" value="P:methylation"/>
    <property type="evidence" value="ECO:0007669"/>
    <property type="project" value="UniProtKB-KW"/>
</dbReference>
<organism evidence="5 6">
    <name type="scientific">Kocuria palustris PEL</name>
    <dbReference type="NCBI Taxonomy" id="1236550"/>
    <lineage>
        <taxon>Bacteria</taxon>
        <taxon>Bacillati</taxon>
        <taxon>Actinomycetota</taxon>
        <taxon>Actinomycetes</taxon>
        <taxon>Micrococcales</taxon>
        <taxon>Micrococcaceae</taxon>
        <taxon>Kocuria</taxon>
    </lineage>
</organism>
<evidence type="ECO:0000313" key="5">
    <source>
        <dbReference type="EMBL" id="EME35515.1"/>
    </source>
</evidence>
<dbReference type="PIRSF" id="PIRSF005578">
    <property type="entry name" value="TlyA"/>
    <property type="match status" value="1"/>
</dbReference>
<dbReference type="InterPro" id="IPR002877">
    <property type="entry name" value="RNA_MeTrfase_FtsJ_dom"/>
</dbReference>
<dbReference type="InterPro" id="IPR047048">
    <property type="entry name" value="TlyA"/>
</dbReference>
<evidence type="ECO:0000313" key="6">
    <source>
        <dbReference type="Proteomes" id="UP000009877"/>
    </source>
</evidence>
<dbReference type="InterPro" id="IPR004538">
    <property type="entry name" value="Hemolysin_A/TlyA"/>
</dbReference>
<evidence type="ECO:0000259" key="4">
    <source>
        <dbReference type="SMART" id="SM00363"/>
    </source>
</evidence>
<dbReference type="Pfam" id="PF01479">
    <property type="entry name" value="S4"/>
    <property type="match status" value="1"/>
</dbReference>
<gene>
    <name evidence="5" type="ORF">C884_01731</name>
</gene>
<dbReference type="Pfam" id="PF01728">
    <property type="entry name" value="FtsJ"/>
    <property type="match status" value="1"/>
</dbReference>
<dbReference type="Gene3D" id="3.10.290.10">
    <property type="entry name" value="RNA-binding S4 domain"/>
    <property type="match status" value="1"/>
</dbReference>
<dbReference type="GO" id="GO:0008168">
    <property type="term" value="F:methyltransferase activity"/>
    <property type="evidence" value="ECO:0007669"/>
    <property type="project" value="UniProtKB-KW"/>
</dbReference>
<reference evidence="5 6" key="1">
    <citation type="journal article" date="2014" name="Genome Announc.">
        <title>Draft Genome Sequence of Kocuria palustris PEL.</title>
        <authorList>
            <person name="Sharma G."/>
            <person name="Khatri I."/>
            <person name="Subramanian S."/>
        </authorList>
    </citation>
    <scope>NUCLEOTIDE SEQUENCE [LARGE SCALE GENOMIC DNA]</scope>
    <source>
        <strain evidence="5 6">PEL</strain>
    </source>
</reference>
<evidence type="ECO:0000256" key="3">
    <source>
        <dbReference type="PROSITE-ProRule" id="PRU00182"/>
    </source>
</evidence>
<dbReference type="CDD" id="cd00165">
    <property type="entry name" value="S4"/>
    <property type="match status" value="1"/>
</dbReference>
<dbReference type="NCBIfam" id="TIGR00478">
    <property type="entry name" value="tly"/>
    <property type="match status" value="1"/>
</dbReference>
<dbReference type="RefSeq" id="WP_006215835.1">
    <property type="nucleotide sequence ID" value="NZ_ANHZ02000035.1"/>
</dbReference>
<dbReference type="InterPro" id="IPR036986">
    <property type="entry name" value="S4_RNA-bd_sf"/>
</dbReference>
<keyword evidence="5" id="KW-0808">Transferase</keyword>
<dbReference type="EMBL" id="ANHZ02000035">
    <property type="protein sequence ID" value="EME35515.1"/>
    <property type="molecule type" value="Genomic_DNA"/>
</dbReference>
<dbReference type="AlphaFoldDB" id="M2YAN2"/>
<dbReference type="GO" id="GO:0003723">
    <property type="term" value="F:RNA binding"/>
    <property type="evidence" value="ECO:0007669"/>
    <property type="project" value="UniProtKB-KW"/>
</dbReference>
<comment type="caution">
    <text evidence="5">The sequence shown here is derived from an EMBL/GenBank/DDBJ whole genome shotgun (WGS) entry which is preliminary data.</text>
</comment>
<dbReference type="PANTHER" id="PTHR32319:SF0">
    <property type="entry name" value="BACTERIAL HEMOLYSIN-LIKE PROTEIN"/>
    <property type="match status" value="1"/>
</dbReference>
<dbReference type="CDD" id="cd02440">
    <property type="entry name" value="AdoMet_MTases"/>
    <property type="match status" value="1"/>
</dbReference>
<keyword evidence="6" id="KW-1185">Reference proteome</keyword>
<dbReference type="SMART" id="SM00363">
    <property type="entry name" value="S4"/>
    <property type="match status" value="1"/>
</dbReference>
<dbReference type="InterPro" id="IPR029063">
    <property type="entry name" value="SAM-dependent_MTases_sf"/>
</dbReference>
<sequence length="256" mass="27014">MSSEGPSAERLDRALVTRGLARSRTLAARWIAEGRVSVDGQRTRKASQLVAATSVVELEEAEGPEYVSRAGHKLAGALETFPDVVVEGLRCLDAGASTGGFTDVLLRGGAREVVAVDVGHDQLVPQLRADPRVRVHEGLNLRYMAPEDIGGPAELTVCDVSFISLTLVIAPLAAATLPGGHLLLMVKPQFEVGADRLGRDGVVASEQQRLEAVEKVAAAGVAAGLIELGRTRSPLPGQDGNHEFFLHLQRPVPASS</sequence>
<name>M2YAN2_9MICC</name>
<keyword evidence="1 3" id="KW-0694">RNA-binding</keyword>
<dbReference type="Gene3D" id="3.40.50.150">
    <property type="entry name" value="Vaccinia Virus protein VP39"/>
    <property type="match status" value="1"/>
</dbReference>
<dbReference type="PANTHER" id="PTHR32319">
    <property type="entry name" value="BACTERIAL HEMOLYSIN-LIKE PROTEIN"/>
    <property type="match status" value="1"/>
</dbReference>
<dbReference type="SUPFAM" id="SSF53335">
    <property type="entry name" value="S-adenosyl-L-methionine-dependent methyltransferases"/>
    <property type="match status" value="1"/>
</dbReference>
<evidence type="ECO:0000256" key="2">
    <source>
        <dbReference type="ARBA" id="ARBA00029460"/>
    </source>
</evidence>
<accession>M2YAN2</accession>
<evidence type="ECO:0000256" key="1">
    <source>
        <dbReference type="ARBA" id="ARBA00022884"/>
    </source>
</evidence>
<dbReference type="Proteomes" id="UP000009877">
    <property type="component" value="Unassembled WGS sequence"/>
</dbReference>
<dbReference type="InterPro" id="IPR002942">
    <property type="entry name" value="S4_RNA-bd"/>
</dbReference>
<dbReference type="STRING" id="71999.KPaMU14_07765"/>
<proteinExistence type="inferred from homology"/>
<comment type="similarity">
    <text evidence="2">Belongs to the TlyA family.</text>
</comment>
<dbReference type="PROSITE" id="PS50889">
    <property type="entry name" value="S4"/>
    <property type="match status" value="1"/>
</dbReference>
<protein>
    <submittedName>
        <fullName evidence="5">RNA binding methyltransferase FtsJ like protein</fullName>
    </submittedName>
</protein>